<dbReference type="PANTHER" id="PTHR35468">
    <property type="entry name" value="MYOSIN-LIKE PROTEIN"/>
    <property type="match status" value="1"/>
</dbReference>
<dbReference type="PANTHER" id="PTHR35468:SF1">
    <property type="entry name" value="MYOSIN-LIKE PROTEIN"/>
    <property type="match status" value="1"/>
</dbReference>
<feature type="region of interest" description="Disordered" evidence="2">
    <location>
        <begin position="422"/>
        <end position="441"/>
    </location>
</feature>
<feature type="region of interest" description="Disordered" evidence="2">
    <location>
        <begin position="357"/>
        <end position="377"/>
    </location>
</feature>
<keyword evidence="4" id="KW-1185">Reference proteome</keyword>
<protein>
    <submittedName>
        <fullName evidence="3">Uncharacterized protein</fullName>
    </submittedName>
</protein>
<comment type="caution">
    <text evidence="3">The sequence shown here is derived from an EMBL/GenBank/DDBJ whole genome shotgun (WGS) entry which is preliminary data.</text>
</comment>
<accession>A0AAN7Q252</accession>
<keyword evidence="1" id="KW-0175">Coiled coil</keyword>
<dbReference type="AlphaFoldDB" id="A0AAN7Q252"/>
<organism evidence="3 4">
    <name type="scientific">Trapa incisa</name>
    <dbReference type="NCBI Taxonomy" id="236973"/>
    <lineage>
        <taxon>Eukaryota</taxon>
        <taxon>Viridiplantae</taxon>
        <taxon>Streptophyta</taxon>
        <taxon>Embryophyta</taxon>
        <taxon>Tracheophyta</taxon>
        <taxon>Spermatophyta</taxon>
        <taxon>Magnoliopsida</taxon>
        <taxon>eudicotyledons</taxon>
        <taxon>Gunneridae</taxon>
        <taxon>Pentapetalae</taxon>
        <taxon>rosids</taxon>
        <taxon>malvids</taxon>
        <taxon>Myrtales</taxon>
        <taxon>Lythraceae</taxon>
        <taxon>Trapa</taxon>
    </lineage>
</organism>
<evidence type="ECO:0000256" key="1">
    <source>
        <dbReference type="SAM" id="Coils"/>
    </source>
</evidence>
<feature type="compositionally biased region" description="Basic residues" evidence="2">
    <location>
        <begin position="28"/>
        <end position="41"/>
    </location>
</feature>
<reference evidence="3 4" key="1">
    <citation type="journal article" date="2023" name="Hortic Res">
        <title>Pangenome of water caltrop reveals structural variations and asymmetric subgenome divergence after allopolyploidization.</title>
        <authorList>
            <person name="Zhang X."/>
            <person name="Chen Y."/>
            <person name="Wang L."/>
            <person name="Yuan Y."/>
            <person name="Fang M."/>
            <person name="Shi L."/>
            <person name="Lu R."/>
            <person name="Comes H.P."/>
            <person name="Ma Y."/>
            <person name="Chen Y."/>
            <person name="Huang G."/>
            <person name="Zhou Y."/>
            <person name="Zheng Z."/>
            <person name="Qiu Y."/>
        </authorList>
    </citation>
    <scope>NUCLEOTIDE SEQUENCE [LARGE SCALE GENOMIC DNA]</scope>
    <source>
        <tissue evidence="3">Roots</tissue>
    </source>
</reference>
<sequence>MSSTTVAAGAGTRRWHKYPPQAPSPRIFLRRPWRSFRRKGRQPGNSSRSDRSGNGAKLETLFDGECMFSKDGDGGGGDGSSLEMDDEEKWRFQAEVLRAERNLMRMEKEIAVTKLDRSRLHLEQTLRSAIEALISGRKKICEGKNVAGVAEEEIPNMVEKLKELRKSSRSVKYATGDGGGNFDQRITILQKSLQKLGGSILSEAAAAAAAEGSIPRSTSGSKPVVVQCLGHYVPFIRRVEQEVSSWGMSGCSGHCKAVVRRIVELVRAETEQWSQLQEMVGQVREEMEELLASRDFWEDRARDSDAQNRSLHSSVQEWRQMALLSEAKAKELRLEVSALTDQIGSLENDLRLSHKAMAGESPLPPPVPSGSPDEAENRPVFTCSLKENRESGVDAAAVSGIIDPRRKVHSCAPITSIGVPGSKRPPLRDVGNSPGRDGKPVALSGTSYSLLERIGGVVRNGANLFAVGTASSMMSNIFFCLLIASNQVAILQLAPHHLEDMPPYCN</sequence>
<proteinExistence type="predicted"/>
<dbReference type="EMBL" id="JAXIOK010000012">
    <property type="protein sequence ID" value="KAK4758161.1"/>
    <property type="molecule type" value="Genomic_DNA"/>
</dbReference>
<feature type="coiled-coil region" evidence="1">
    <location>
        <begin position="89"/>
        <end position="116"/>
    </location>
</feature>
<name>A0AAN7Q252_9MYRT</name>
<evidence type="ECO:0000313" key="4">
    <source>
        <dbReference type="Proteomes" id="UP001345219"/>
    </source>
</evidence>
<evidence type="ECO:0000313" key="3">
    <source>
        <dbReference type="EMBL" id="KAK4758161.1"/>
    </source>
</evidence>
<evidence type="ECO:0000256" key="2">
    <source>
        <dbReference type="SAM" id="MobiDB-lite"/>
    </source>
</evidence>
<dbReference type="Proteomes" id="UP001345219">
    <property type="component" value="Chromosome 15"/>
</dbReference>
<feature type="region of interest" description="Disordered" evidence="2">
    <location>
        <begin position="1"/>
        <end position="56"/>
    </location>
</feature>
<feature type="compositionally biased region" description="Low complexity" evidence="2">
    <location>
        <begin position="44"/>
        <end position="55"/>
    </location>
</feature>
<gene>
    <name evidence="3" type="ORF">SAY87_019462</name>
</gene>